<dbReference type="SMART" id="SM00208">
    <property type="entry name" value="TNFR"/>
    <property type="match status" value="4"/>
</dbReference>
<feature type="region of interest" description="Disordered" evidence="6">
    <location>
        <begin position="200"/>
        <end position="264"/>
    </location>
</feature>
<evidence type="ECO:0000256" key="7">
    <source>
        <dbReference type="SAM" id="Phobius"/>
    </source>
</evidence>
<dbReference type="PROSITE" id="PS00652">
    <property type="entry name" value="TNFR_NGFR_1"/>
    <property type="match status" value="1"/>
</dbReference>
<accession>A0A9D3TGZ4</accession>
<feature type="domain" description="TNFR-Cys" evidence="9">
    <location>
        <begin position="116"/>
        <end position="158"/>
    </location>
</feature>
<feature type="disulfide bond" evidence="5">
    <location>
        <begin position="53"/>
        <end position="71"/>
    </location>
</feature>
<dbReference type="EMBL" id="JAFDVH010000005">
    <property type="protein sequence ID" value="KAG7478445.1"/>
    <property type="molecule type" value="Genomic_DNA"/>
</dbReference>
<dbReference type="GO" id="GO:0002724">
    <property type="term" value="P:regulation of T cell cytokine production"/>
    <property type="evidence" value="ECO:0007669"/>
    <property type="project" value="TreeGrafter"/>
</dbReference>
<keyword evidence="7" id="KW-0472">Membrane</keyword>
<dbReference type="OrthoDB" id="8962658at2759"/>
<feature type="domain" description="TNFR-Cys" evidence="9">
    <location>
        <begin position="73"/>
        <end position="115"/>
    </location>
</feature>
<feature type="disulfide bond" evidence="5">
    <location>
        <begin position="50"/>
        <end position="63"/>
    </location>
</feature>
<dbReference type="PRINTS" id="PR01217">
    <property type="entry name" value="PRICHEXTENSN"/>
</dbReference>
<dbReference type="PANTHER" id="PTHR47386">
    <property type="entry name" value="TUMOR NECROSIS FACTOR RECEPTOR SUPERFAMILY MEMBER 1B"/>
    <property type="match status" value="1"/>
</dbReference>
<dbReference type="GO" id="GO:0150079">
    <property type="term" value="P:negative regulation of neuroinflammatory response"/>
    <property type="evidence" value="ECO:0007669"/>
    <property type="project" value="TreeGrafter"/>
</dbReference>
<gene>
    <name evidence="10" type="ORF">MATL_G00080460</name>
</gene>
<feature type="disulfide bond" evidence="5">
    <location>
        <begin position="74"/>
        <end position="89"/>
    </location>
</feature>
<feature type="chain" id="PRO_5039424533" description="TNFR-Cys domain-containing protein" evidence="8">
    <location>
        <begin position="24"/>
        <end position="439"/>
    </location>
</feature>
<feature type="region of interest" description="Disordered" evidence="6">
    <location>
        <begin position="336"/>
        <end position="359"/>
    </location>
</feature>
<feature type="transmembrane region" description="Helical" evidence="7">
    <location>
        <begin position="271"/>
        <end position="293"/>
    </location>
</feature>
<feature type="compositionally biased region" description="Low complexity" evidence="6">
    <location>
        <begin position="244"/>
        <end position="258"/>
    </location>
</feature>
<feature type="domain" description="TNFR-Cys" evidence="9">
    <location>
        <begin position="33"/>
        <end position="71"/>
    </location>
</feature>
<evidence type="ECO:0000259" key="9">
    <source>
        <dbReference type="PROSITE" id="PS50050"/>
    </source>
</evidence>
<dbReference type="GO" id="GO:0008630">
    <property type="term" value="P:intrinsic apoptotic signaling pathway in response to DNA damage"/>
    <property type="evidence" value="ECO:0007669"/>
    <property type="project" value="TreeGrafter"/>
</dbReference>
<keyword evidence="7" id="KW-1133">Transmembrane helix</keyword>
<sequence>MNWNIKLFLLAAVMQLVLNKVFSLPYKPDSGVECRNTTTEYFKKGLNLCCSRCAPGTYQETVCTETSDTQCKPCASGYYNDKYNYFSKCFKCRQCREDDGLYAAQSCTSSSDTLCECRKGMFCSSGASPPCRMCTRFNNCPPGSGVTMPGTAYADVSCVPCSEGSFSDQSSSDQTCQRHTDCSSQGRSFVHHGNSTSDAVCGPLVRATPSSTGTPSAPPTSSLPPPPIPPAPPAPPSSAPPTLRPRATPTLPPGQDGSAPPPPTPLPSAMYVTWAVVGVGLTLLLVCVVFVVCRRRAEGANQNIEANEGANGTLAVYQQNALNCREQQGLLGRADLSDSASSASPCHTEAHNNSSQERLLTDNPQVNVNITATFNCHLNQAALPLPTQTPPLPAQTPPPPPESDLPLSEEEEAQCSTPQQEEGEKGKEARVAVQESDSV</sequence>
<evidence type="ECO:0000256" key="5">
    <source>
        <dbReference type="PROSITE-ProRule" id="PRU00206"/>
    </source>
</evidence>
<comment type="caution">
    <text evidence="10">The sequence shown here is derived from an EMBL/GenBank/DDBJ whole genome shotgun (WGS) entry which is preliminary data.</text>
</comment>
<evidence type="ECO:0000313" key="11">
    <source>
        <dbReference type="Proteomes" id="UP001046870"/>
    </source>
</evidence>
<protein>
    <recommendedName>
        <fullName evidence="9">TNFR-Cys domain-containing protein</fullName>
    </recommendedName>
</protein>
<feature type="disulfide bond" evidence="5">
    <location>
        <begin position="140"/>
        <end position="158"/>
    </location>
</feature>
<keyword evidence="1 8" id="KW-0732">Signal</keyword>
<dbReference type="PROSITE" id="PS50050">
    <property type="entry name" value="TNFR_NGFR_2"/>
    <property type="match status" value="4"/>
</dbReference>
<feature type="disulfide bond" evidence="5">
    <location>
        <begin position="34"/>
        <end position="49"/>
    </location>
</feature>
<feature type="signal peptide" evidence="8">
    <location>
        <begin position="1"/>
        <end position="23"/>
    </location>
</feature>
<dbReference type="SUPFAM" id="SSF57586">
    <property type="entry name" value="TNF receptor-like"/>
    <property type="match status" value="2"/>
</dbReference>
<feature type="domain" description="TNFR-Cys" evidence="9">
    <location>
        <begin position="160"/>
        <end position="201"/>
    </location>
</feature>
<dbReference type="Proteomes" id="UP001046870">
    <property type="component" value="Chromosome 5"/>
</dbReference>
<feature type="region of interest" description="Disordered" evidence="6">
    <location>
        <begin position="383"/>
        <end position="439"/>
    </location>
</feature>
<feature type="compositionally biased region" description="Pro residues" evidence="6">
    <location>
        <begin position="387"/>
        <end position="403"/>
    </location>
</feature>
<keyword evidence="11" id="KW-1185">Reference proteome</keyword>
<name>A0A9D3TGZ4_MEGAT</name>
<feature type="compositionally biased region" description="Pro residues" evidence="6">
    <location>
        <begin position="216"/>
        <end position="243"/>
    </location>
</feature>
<dbReference type="GO" id="GO:0042129">
    <property type="term" value="P:regulation of T cell proliferation"/>
    <property type="evidence" value="ECO:0007669"/>
    <property type="project" value="TreeGrafter"/>
</dbReference>
<proteinExistence type="predicted"/>
<feature type="repeat" description="TNFR-Cys" evidence="5">
    <location>
        <begin position="73"/>
        <end position="115"/>
    </location>
</feature>
<dbReference type="Gene3D" id="2.10.50.10">
    <property type="entry name" value="Tumor Necrosis Factor Receptor, subunit A, domain 2"/>
    <property type="match status" value="3"/>
</dbReference>
<dbReference type="CDD" id="cd00185">
    <property type="entry name" value="TNFRSF"/>
    <property type="match status" value="1"/>
</dbReference>
<dbReference type="GO" id="GO:0031643">
    <property type="term" value="P:positive regulation of myelination"/>
    <property type="evidence" value="ECO:0007669"/>
    <property type="project" value="TreeGrafter"/>
</dbReference>
<evidence type="ECO:0000256" key="4">
    <source>
        <dbReference type="ARBA" id="ARBA00023180"/>
    </source>
</evidence>
<feature type="disulfide bond" evidence="5">
    <location>
        <begin position="161"/>
        <end position="176"/>
    </location>
</feature>
<evidence type="ECO:0000313" key="10">
    <source>
        <dbReference type="EMBL" id="KAG7478445.1"/>
    </source>
</evidence>
<evidence type="ECO:0000256" key="1">
    <source>
        <dbReference type="ARBA" id="ARBA00022729"/>
    </source>
</evidence>
<organism evidence="10 11">
    <name type="scientific">Megalops atlanticus</name>
    <name type="common">Tarpon</name>
    <name type="synonym">Clupea gigantea</name>
    <dbReference type="NCBI Taxonomy" id="7932"/>
    <lineage>
        <taxon>Eukaryota</taxon>
        <taxon>Metazoa</taxon>
        <taxon>Chordata</taxon>
        <taxon>Craniata</taxon>
        <taxon>Vertebrata</taxon>
        <taxon>Euteleostomi</taxon>
        <taxon>Actinopterygii</taxon>
        <taxon>Neopterygii</taxon>
        <taxon>Teleostei</taxon>
        <taxon>Elopiformes</taxon>
        <taxon>Megalopidae</taxon>
        <taxon>Megalops</taxon>
    </lineage>
</organism>
<evidence type="ECO:0000256" key="2">
    <source>
        <dbReference type="ARBA" id="ARBA00022737"/>
    </source>
</evidence>
<feature type="repeat" description="TNFR-Cys" evidence="5">
    <location>
        <begin position="116"/>
        <end position="158"/>
    </location>
</feature>
<dbReference type="Pfam" id="PF00020">
    <property type="entry name" value="TNFR_c6"/>
    <property type="match status" value="1"/>
</dbReference>
<dbReference type="GO" id="GO:0048714">
    <property type="term" value="P:positive regulation of oligodendrocyte differentiation"/>
    <property type="evidence" value="ECO:0007669"/>
    <property type="project" value="TreeGrafter"/>
</dbReference>
<dbReference type="InterPro" id="IPR051670">
    <property type="entry name" value="TNF_chemokine_rcpt-like"/>
</dbReference>
<comment type="caution">
    <text evidence="5">Lacks conserved residue(s) required for the propagation of feature annotation.</text>
</comment>
<evidence type="ECO:0000256" key="6">
    <source>
        <dbReference type="SAM" id="MobiDB-lite"/>
    </source>
</evidence>
<keyword evidence="7" id="KW-0812">Transmembrane</keyword>
<feature type="repeat" description="TNFR-Cys" evidence="5">
    <location>
        <begin position="33"/>
        <end position="71"/>
    </location>
</feature>
<dbReference type="GO" id="GO:0051044">
    <property type="term" value="P:positive regulation of membrane protein ectodomain proteolysis"/>
    <property type="evidence" value="ECO:0007669"/>
    <property type="project" value="TreeGrafter"/>
</dbReference>
<keyword evidence="3 5" id="KW-1015">Disulfide bond</keyword>
<evidence type="ECO:0000256" key="8">
    <source>
        <dbReference type="SAM" id="SignalP"/>
    </source>
</evidence>
<dbReference type="PANTHER" id="PTHR47386:SF1">
    <property type="entry name" value="TUMOR NECROSIS FACTOR RECEPTOR SUPERFAMILY MEMBER 1B"/>
    <property type="match status" value="1"/>
</dbReference>
<dbReference type="AlphaFoldDB" id="A0A9D3TGZ4"/>
<dbReference type="GO" id="GO:0005031">
    <property type="term" value="F:tumor necrosis factor receptor activity"/>
    <property type="evidence" value="ECO:0007669"/>
    <property type="project" value="TreeGrafter"/>
</dbReference>
<dbReference type="InterPro" id="IPR001368">
    <property type="entry name" value="TNFR/NGFR_Cys_rich_reg"/>
</dbReference>
<reference evidence="10" key="1">
    <citation type="submission" date="2021-01" db="EMBL/GenBank/DDBJ databases">
        <authorList>
            <person name="Zahm M."/>
            <person name="Roques C."/>
            <person name="Cabau C."/>
            <person name="Klopp C."/>
            <person name="Donnadieu C."/>
            <person name="Jouanno E."/>
            <person name="Lampietro C."/>
            <person name="Louis A."/>
            <person name="Herpin A."/>
            <person name="Echchiki A."/>
            <person name="Berthelot C."/>
            <person name="Parey E."/>
            <person name="Roest-Crollius H."/>
            <person name="Braasch I."/>
            <person name="Postlethwait J."/>
            <person name="Bobe J."/>
            <person name="Montfort J."/>
            <person name="Bouchez O."/>
            <person name="Begum T."/>
            <person name="Mejri S."/>
            <person name="Adams A."/>
            <person name="Chen W.-J."/>
            <person name="Guiguen Y."/>
        </authorList>
    </citation>
    <scope>NUCLEOTIDE SEQUENCE</scope>
    <source>
        <strain evidence="10">YG-15Mar2019-1</strain>
        <tissue evidence="10">Brain</tissue>
    </source>
</reference>
<feature type="repeat" description="TNFR-Cys" evidence="5">
    <location>
        <begin position="160"/>
        <end position="201"/>
    </location>
</feature>
<dbReference type="GO" id="GO:0097191">
    <property type="term" value="P:extrinsic apoptotic signaling pathway"/>
    <property type="evidence" value="ECO:0007669"/>
    <property type="project" value="TreeGrafter"/>
</dbReference>
<dbReference type="GO" id="GO:0043120">
    <property type="term" value="F:tumor necrosis factor binding"/>
    <property type="evidence" value="ECO:0007669"/>
    <property type="project" value="TreeGrafter"/>
</dbReference>
<keyword evidence="2" id="KW-0677">Repeat</keyword>
<keyword evidence="4" id="KW-0325">Glycoprotein</keyword>
<evidence type="ECO:0000256" key="3">
    <source>
        <dbReference type="ARBA" id="ARBA00023157"/>
    </source>
</evidence>